<dbReference type="SMART" id="SM00450">
    <property type="entry name" value="RHOD"/>
    <property type="match status" value="1"/>
</dbReference>
<dbReference type="PROSITE" id="PS50206">
    <property type="entry name" value="RHODANESE_3"/>
    <property type="match status" value="1"/>
</dbReference>
<evidence type="ECO:0000256" key="1">
    <source>
        <dbReference type="ARBA" id="ARBA00001974"/>
    </source>
</evidence>
<dbReference type="Pfam" id="PF02852">
    <property type="entry name" value="Pyr_redox_dim"/>
    <property type="match status" value="1"/>
</dbReference>
<dbReference type="GO" id="GO:0004497">
    <property type="term" value="F:monooxygenase activity"/>
    <property type="evidence" value="ECO:0007669"/>
    <property type="project" value="UniProtKB-KW"/>
</dbReference>
<dbReference type="Gene3D" id="3.40.250.10">
    <property type="entry name" value="Rhodanese-like domain"/>
    <property type="match status" value="1"/>
</dbReference>
<keyword evidence="8" id="KW-1185">Reference proteome</keyword>
<dbReference type="KEGG" id="cans:GP473_07530"/>
<evidence type="ECO:0000256" key="3">
    <source>
        <dbReference type="ARBA" id="ARBA00022630"/>
    </source>
</evidence>
<evidence type="ECO:0000256" key="6">
    <source>
        <dbReference type="ARBA" id="ARBA00023284"/>
    </source>
</evidence>
<dbReference type="AlphaFoldDB" id="A0A7G7YPV6"/>
<keyword evidence="6" id="KW-0676">Redox-active center</keyword>
<dbReference type="InterPro" id="IPR050260">
    <property type="entry name" value="FAD-bd_OxRdtase"/>
</dbReference>
<reference evidence="7 8" key="1">
    <citation type="submission" date="2019-12" db="EMBL/GenBank/DDBJ databases">
        <title>Corynebacterium sp. nov., isolated from feces of the Anser Albifrons in China.</title>
        <authorList>
            <person name="Liu Q."/>
        </authorList>
    </citation>
    <scope>NUCLEOTIDE SEQUENCE [LARGE SCALE GENOMIC DNA]</scope>
    <source>
        <strain evidence="7 8">23H37-10</strain>
    </source>
</reference>
<dbReference type="SUPFAM" id="SSF51905">
    <property type="entry name" value="FAD/NAD(P)-binding domain"/>
    <property type="match status" value="1"/>
</dbReference>
<proteinExistence type="inferred from homology"/>
<dbReference type="InterPro" id="IPR023753">
    <property type="entry name" value="FAD/NAD-binding_dom"/>
</dbReference>
<dbReference type="InterPro" id="IPR036873">
    <property type="entry name" value="Rhodanese-like_dom_sf"/>
</dbReference>
<dbReference type="InterPro" id="IPR036188">
    <property type="entry name" value="FAD/NAD-bd_sf"/>
</dbReference>
<evidence type="ECO:0000313" key="8">
    <source>
        <dbReference type="Proteomes" id="UP000515275"/>
    </source>
</evidence>
<keyword evidence="7" id="KW-0503">Monooxygenase</keyword>
<dbReference type="PANTHER" id="PTHR43429:SF1">
    <property type="entry name" value="NAD(P)H SULFUR OXIDOREDUCTASE (COA-DEPENDENT)"/>
    <property type="match status" value="1"/>
</dbReference>
<dbReference type="PRINTS" id="PR00411">
    <property type="entry name" value="PNDRDTASEI"/>
</dbReference>
<name>A0A7G7YPV6_9CORY</name>
<dbReference type="Pfam" id="PF07992">
    <property type="entry name" value="Pyr_redox_2"/>
    <property type="match status" value="1"/>
</dbReference>
<dbReference type="SUPFAM" id="SSF55424">
    <property type="entry name" value="FAD/NAD-linked reductases, dimerisation (C-terminal) domain"/>
    <property type="match status" value="1"/>
</dbReference>
<dbReference type="SUPFAM" id="SSF52821">
    <property type="entry name" value="Rhodanese/Cell cycle control phosphatase"/>
    <property type="match status" value="1"/>
</dbReference>
<gene>
    <name evidence="7" type="ORF">GP473_07530</name>
</gene>
<evidence type="ECO:0000313" key="7">
    <source>
        <dbReference type="EMBL" id="QNH96526.1"/>
    </source>
</evidence>
<comment type="cofactor">
    <cofactor evidence="1">
        <name>FAD</name>
        <dbReference type="ChEBI" id="CHEBI:57692"/>
    </cofactor>
</comment>
<dbReference type="PRINTS" id="PR00368">
    <property type="entry name" value="FADPNR"/>
</dbReference>
<keyword evidence="4" id="KW-0274">FAD</keyword>
<dbReference type="Gene3D" id="3.50.50.60">
    <property type="entry name" value="FAD/NAD(P)-binding domain"/>
    <property type="match status" value="2"/>
</dbReference>
<dbReference type="PANTHER" id="PTHR43429">
    <property type="entry name" value="PYRIDINE NUCLEOTIDE-DISULFIDE OXIDOREDUCTASE DOMAIN-CONTAINING"/>
    <property type="match status" value="1"/>
</dbReference>
<dbReference type="RefSeq" id="WP_185770278.1">
    <property type="nucleotide sequence ID" value="NZ_CP046883.1"/>
</dbReference>
<dbReference type="InterPro" id="IPR004099">
    <property type="entry name" value="Pyr_nucl-diS_OxRdtase_dimer"/>
</dbReference>
<keyword evidence="3" id="KW-0285">Flavoprotein</keyword>
<dbReference type="Pfam" id="PF00581">
    <property type="entry name" value="Rhodanese"/>
    <property type="match status" value="1"/>
</dbReference>
<evidence type="ECO:0000256" key="2">
    <source>
        <dbReference type="ARBA" id="ARBA00009130"/>
    </source>
</evidence>
<organism evidence="7 8">
    <name type="scientific">Corynebacterium anserum</name>
    <dbReference type="NCBI Taxonomy" id="2684406"/>
    <lineage>
        <taxon>Bacteria</taxon>
        <taxon>Bacillati</taxon>
        <taxon>Actinomycetota</taxon>
        <taxon>Actinomycetes</taxon>
        <taxon>Mycobacteriales</taxon>
        <taxon>Corynebacteriaceae</taxon>
        <taxon>Corynebacterium</taxon>
    </lineage>
</organism>
<dbReference type="InterPro" id="IPR001763">
    <property type="entry name" value="Rhodanese-like_dom"/>
</dbReference>
<dbReference type="Proteomes" id="UP000515275">
    <property type="component" value="Chromosome"/>
</dbReference>
<dbReference type="EMBL" id="CP046883">
    <property type="protein sequence ID" value="QNH96526.1"/>
    <property type="molecule type" value="Genomic_DNA"/>
</dbReference>
<sequence length="552" mass="58899">MGETSADSRRIVIVGGVAGGMSTATRLRRRDEKAEIVVLEKSGYVSFANCGLPYYVGGVIEERGNLLLQTPEALWQRFRIQVRTNTEATSVRAEEKILQVRDVSTGISEEVHYDELVLSPGASPLLPAIPGIERALPLRNVEDTDAMRAAVEEAKAGDCAVVIGGGFIGVEIAENLIHAGLKVTVIERNAHILAPLDKEMAALVQRRLEDNGVTLLTGESVAEITVDAVVLESGEKIPAKIVVAALGVRPETDWLDGSGVEVNGAGAILVDEMLRTNVEHIYALGDAATTRDAIDGSDAVVPLAQTANRHGRLLGDILVGDDVGTRPVHATSILGVCGLQVATTGWNERKLRAAGRDVRVIVTHPVNHAGYYPGAVGLTMKLLVDPQTDAILGAQVIGEEGADKRIDVIATAMQSGVPASGLMDLELAYAPQFGSAKDPVNILGYIADNLKLGRARHVTWNELDERMQYGEATVIDVRTPEEFAAGNIPSAINIPLDAIRQRATDIPEGPLIVHCQVGLRGHIAERLLAELGHDNVANLTGGYRTWKDAHSI</sequence>
<evidence type="ECO:0000256" key="4">
    <source>
        <dbReference type="ARBA" id="ARBA00022827"/>
    </source>
</evidence>
<evidence type="ECO:0000256" key="5">
    <source>
        <dbReference type="ARBA" id="ARBA00023002"/>
    </source>
</evidence>
<protein>
    <submittedName>
        <fullName evidence="7">SidA/IucD/PvdA family monooxygenase</fullName>
    </submittedName>
</protein>
<accession>A0A7G7YPV6</accession>
<dbReference type="InterPro" id="IPR016156">
    <property type="entry name" value="FAD/NAD-linked_Rdtase_dimer_sf"/>
</dbReference>
<comment type="similarity">
    <text evidence="2">Belongs to the class-III pyridine nucleotide-disulfide oxidoreductase family.</text>
</comment>
<keyword evidence="5" id="KW-0560">Oxidoreductase</keyword>